<protein>
    <submittedName>
        <fullName evidence="1">YhcH/YjgK/YiaL family protein</fullName>
    </submittedName>
</protein>
<comment type="caution">
    <text evidence="1">The sequence shown here is derived from an EMBL/GenBank/DDBJ whole genome shotgun (WGS) entry which is preliminary data.</text>
</comment>
<name>A0A3E4UHI5_9FIRM</name>
<dbReference type="Pfam" id="PF04074">
    <property type="entry name" value="DUF386"/>
    <property type="match status" value="1"/>
</dbReference>
<sequence length="165" mass="18898">MKGHFKRRKRERSKSMVFEKISSLDRYDLRNEKFTEALAFLKQEGLEELPVGNFELCSGVIVQVQSYETEPAAGIDFETHDHHFDIHYVIHGLEGIGVTARDGLTEKGTYDPEKDMGYWEEPREGSMVILHPGEYVILAPEDAHKPHCAVGEPCRMRKIVIKVEV</sequence>
<accession>A0A3E4UHI5</accession>
<evidence type="ECO:0000313" key="2">
    <source>
        <dbReference type="Proteomes" id="UP000261257"/>
    </source>
</evidence>
<dbReference type="PANTHER" id="PTHR34986">
    <property type="entry name" value="EVOLVED BETA-GALACTOSIDASE SUBUNIT BETA"/>
    <property type="match status" value="1"/>
</dbReference>
<dbReference type="PANTHER" id="PTHR34986:SF1">
    <property type="entry name" value="PROTEIN YIAL"/>
    <property type="match status" value="1"/>
</dbReference>
<dbReference type="AlphaFoldDB" id="A0A3E4UHI5"/>
<dbReference type="InterPro" id="IPR004375">
    <property type="entry name" value="NanQ/TabA/YiaL"/>
</dbReference>
<dbReference type="NCBIfam" id="TIGR00022">
    <property type="entry name" value="YhcH/YjgK/YiaL family protein"/>
    <property type="match status" value="1"/>
</dbReference>
<dbReference type="InterPro" id="IPR037012">
    <property type="entry name" value="NanQ/TabA/YiaL_sf"/>
</dbReference>
<gene>
    <name evidence="1" type="ORF">DXC39_02345</name>
</gene>
<dbReference type="Proteomes" id="UP000261257">
    <property type="component" value="Unassembled WGS sequence"/>
</dbReference>
<dbReference type="Gene3D" id="2.60.120.370">
    <property type="entry name" value="YhcH/YjgK/YiaL"/>
    <property type="match status" value="1"/>
</dbReference>
<dbReference type="SUPFAM" id="SSF51197">
    <property type="entry name" value="Clavaminate synthase-like"/>
    <property type="match status" value="1"/>
</dbReference>
<organism evidence="1 2">
    <name type="scientific">Hungatella hathewayi</name>
    <dbReference type="NCBI Taxonomy" id="154046"/>
    <lineage>
        <taxon>Bacteria</taxon>
        <taxon>Bacillati</taxon>
        <taxon>Bacillota</taxon>
        <taxon>Clostridia</taxon>
        <taxon>Lachnospirales</taxon>
        <taxon>Lachnospiraceae</taxon>
        <taxon>Hungatella</taxon>
    </lineage>
</organism>
<dbReference type="GO" id="GO:0005829">
    <property type="term" value="C:cytosol"/>
    <property type="evidence" value="ECO:0007669"/>
    <property type="project" value="TreeGrafter"/>
</dbReference>
<dbReference type="EMBL" id="QSSQ01000001">
    <property type="protein sequence ID" value="RGM08823.1"/>
    <property type="molecule type" value="Genomic_DNA"/>
</dbReference>
<evidence type="ECO:0000313" key="1">
    <source>
        <dbReference type="EMBL" id="RGM08823.1"/>
    </source>
</evidence>
<reference evidence="1 2" key="1">
    <citation type="submission" date="2018-08" db="EMBL/GenBank/DDBJ databases">
        <title>A genome reference for cultivated species of the human gut microbiota.</title>
        <authorList>
            <person name="Zou Y."/>
            <person name="Xue W."/>
            <person name="Luo G."/>
        </authorList>
    </citation>
    <scope>NUCLEOTIDE SEQUENCE [LARGE SCALE GENOMIC DNA]</scope>
    <source>
        <strain evidence="1 2">TF05-11AC</strain>
    </source>
</reference>
<proteinExistence type="predicted"/>